<dbReference type="EMBL" id="CP002343">
    <property type="protein sequence ID" value="ADU47735.1"/>
    <property type="molecule type" value="Genomic_DNA"/>
</dbReference>
<evidence type="ECO:0000313" key="1">
    <source>
        <dbReference type="EMBL" id="ADU47735.1"/>
    </source>
</evidence>
<name>E6SFJ0_INTC7</name>
<protein>
    <recommendedName>
        <fullName evidence="3">Cupin 2 conserved barrel domain protein</fullName>
    </recommendedName>
</protein>
<proteinExistence type="predicted"/>
<dbReference type="Proteomes" id="UP000008914">
    <property type="component" value="Chromosome"/>
</dbReference>
<dbReference type="STRING" id="710696.Intca_1217"/>
<dbReference type="KEGG" id="ica:Intca_1217"/>
<evidence type="ECO:0008006" key="3">
    <source>
        <dbReference type="Google" id="ProtNLM"/>
    </source>
</evidence>
<organism evidence="1 2">
    <name type="scientific">Intrasporangium calvum (strain ATCC 23552 / DSM 43043 / JCM 3097 / NBRC 12989 / NCIMB 10167 / NRRL B-3866 / 7 KIP)</name>
    <dbReference type="NCBI Taxonomy" id="710696"/>
    <lineage>
        <taxon>Bacteria</taxon>
        <taxon>Bacillati</taxon>
        <taxon>Actinomycetota</taxon>
        <taxon>Actinomycetes</taxon>
        <taxon>Micrococcales</taxon>
        <taxon>Intrasporangiaceae</taxon>
        <taxon>Intrasporangium</taxon>
    </lineage>
</organism>
<evidence type="ECO:0000313" key="2">
    <source>
        <dbReference type="Proteomes" id="UP000008914"/>
    </source>
</evidence>
<gene>
    <name evidence="1" type="ordered locus">Intca_1217</name>
</gene>
<dbReference type="InterPro" id="IPR011051">
    <property type="entry name" value="RmlC_Cupin_sf"/>
</dbReference>
<dbReference type="AlphaFoldDB" id="E6SFJ0"/>
<dbReference type="InterPro" id="IPR014710">
    <property type="entry name" value="RmlC-like_jellyroll"/>
</dbReference>
<dbReference type="OrthoDB" id="160522at2"/>
<reference evidence="1 2" key="1">
    <citation type="journal article" date="2010" name="Stand. Genomic Sci.">
        <title>Complete genome sequence of Intrasporangium calvum type strain (7 KIP).</title>
        <authorList>
            <person name="Del Rio T.G."/>
            <person name="Chertkov O."/>
            <person name="Yasawong M."/>
            <person name="Lucas S."/>
            <person name="Deshpande S."/>
            <person name="Cheng J.F."/>
            <person name="Detter C."/>
            <person name="Tapia R."/>
            <person name="Han C."/>
            <person name="Goodwin L."/>
            <person name="Pitluck S."/>
            <person name="Liolios K."/>
            <person name="Ivanova N."/>
            <person name="Mavromatis K."/>
            <person name="Pati A."/>
            <person name="Chen A."/>
            <person name="Palaniappan K."/>
            <person name="Land M."/>
            <person name="Hauser L."/>
            <person name="Chang Y.J."/>
            <person name="Jeffries C.D."/>
            <person name="Rohde M."/>
            <person name="Pukall R."/>
            <person name="Sikorski J."/>
            <person name="Goker M."/>
            <person name="Woyke T."/>
            <person name="Bristow J."/>
            <person name="Eisen J.A."/>
            <person name="Markowitz V."/>
            <person name="Hugenholtz P."/>
            <person name="Kyrpides N.C."/>
            <person name="Klenk H.P."/>
            <person name="Lapidus A."/>
        </authorList>
    </citation>
    <scope>NUCLEOTIDE SEQUENCE [LARGE SCALE GENOMIC DNA]</scope>
    <source>
        <strain evidence="2">ATCC 23552 / DSM 43043 / JCM 3097 / NBRC 12989 / 7 KIP</strain>
    </source>
</reference>
<dbReference type="eggNOG" id="COG0662">
    <property type="taxonomic scope" value="Bacteria"/>
</dbReference>
<sequence>MPELVQTPTRIPVPGGKLIEEHVGQVTTPGANLQASVSVAHMKAPAGWSEPYQTPTFDEITLVLAGQVIVDHEGGRLEVEAGQTVITRGGERIRYSCGAEGAEYVAVCVPAFSAETVHREEIG</sequence>
<dbReference type="HOGENOM" id="CLU_142227_0_0_11"/>
<dbReference type="RefSeq" id="WP_013492051.1">
    <property type="nucleotide sequence ID" value="NC_014830.1"/>
</dbReference>
<accession>E6SFJ0</accession>
<dbReference type="Gene3D" id="2.60.120.10">
    <property type="entry name" value="Jelly Rolls"/>
    <property type="match status" value="1"/>
</dbReference>
<dbReference type="SUPFAM" id="SSF51182">
    <property type="entry name" value="RmlC-like cupins"/>
    <property type="match status" value="1"/>
</dbReference>
<keyword evidence="2" id="KW-1185">Reference proteome</keyword>